<proteinExistence type="predicted"/>
<accession>A0A9D4JKG4</accession>
<sequence length="78" mass="9036">MARSTGLQVLHTQVVEISRYASENFGKTRKEGKCQQHQNTSRKSEIIRRLRRSVKRGIRADNRNYIKTLSTEAEEAAF</sequence>
<evidence type="ECO:0000313" key="2">
    <source>
        <dbReference type="Proteomes" id="UP000828390"/>
    </source>
</evidence>
<reference evidence="1" key="2">
    <citation type="submission" date="2020-11" db="EMBL/GenBank/DDBJ databases">
        <authorList>
            <person name="McCartney M.A."/>
            <person name="Auch B."/>
            <person name="Kono T."/>
            <person name="Mallez S."/>
            <person name="Becker A."/>
            <person name="Gohl D.M."/>
            <person name="Silverstein K.A.T."/>
            <person name="Koren S."/>
            <person name="Bechman K.B."/>
            <person name="Herman A."/>
            <person name="Abrahante J.E."/>
            <person name="Garbe J."/>
        </authorList>
    </citation>
    <scope>NUCLEOTIDE SEQUENCE</scope>
    <source>
        <strain evidence="1">Duluth1</strain>
        <tissue evidence="1">Whole animal</tissue>
    </source>
</reference>
<gene>
    <name evidence="1" type="ORF">DPMN_142035</name>
</gene>
<name>A0A9D4JKG4_DREPO</name>
<reference evidence="1" key="1">
    <citation type="journal article" date="2019" name="bioRxiv">
        <title>The Genome of the Zebra Mussel, Dreissena polymorpha: A Resource for Invasive Species Research.</title>
        <authorList>
            <person name="McCartney M.A."/>
            <person name="Auch B."/>
            <person name="Kono T."/>
            <person name="Mallez S."/>
            <person name="Zhang Y."/>
            <person name="Obille A."/>
            <person name="Becker A."/>
            <person name="Abrahante J.E."/>
            <person name="Garbe J."/>
            <person name="Badalamenti J.P."/>
            <person name="Herman A."/>
            <person name="Mangelson H."/>
            <person name="Liachko I."/>
            <person name="Sullivan S."/>
            <person name="Sone E.D."/>
            <person name="Koren S."/>
            <person name="Silverstein K.A.T."/>
            <person name="Beckman K.B."/>
            <person name="Gohl D.M."/>
        </authorList>
    </citation>
    <scope>NUCLEOTIDE SEQUENCE</scope>
    <source>
        <strain evidence="1">Duluth1</strain>
        <tissue evidence="1">Whole animal</tissue>
    </source>
</reference>
<dbReference type="EMBL" id="JAIWYP010000006">
    <property type="protein sequence ID" value="KAH3813574.1"/>
    <property type="molecule type" value="Genomic_DNA"/>
</dbReference>
<organism evidence="1 2">
    <name type="scientific">Dreissena polymorpha</name>
    <name type="common">Zebra mussel</name>
    <name type="synonym">Mytilus polymorpha</name>
    <dbReference type="NCBI Taxonomy" id="45954"/>
    <lineage>
        <taxon>Eukaryota</taxon>
        <taxon>Metazoa</taxon>
        <taxon>Spiralia</taxon>
        <taxon>Lophotrochozoa</taxon>
        <taxon>Mollusca</taxon>
        <taxon>Bivalvia</taxon>
        <taxon>Autobranchia</taxon>
        <taxon>Heteroconchia</taxon>
        <taxon>Euheterodonta</taxon>
        <taxon>Imparidentia</taxon>
        <taxon>Neoheterodontei</taxon>
        <taxon>Myida</taxon>
        <taxon>Dreissenoidea</taxon>
        <taxon>Dreissenidae</taxon>
        <taxon>Dreissena</taxon>
    </lineage>
</organism>
<keyword evidence="2" id="KW-1185">Reference proteome</keyword>
<dbReference type="AlphaFoldDB" id="A0A9D4JKG4"/>
<dbReference type="Proteomes" id="UP000828390">
    <property type="component" value="Unassembled WGS sequence"/>
</dbReference>
<comment type="caution">
    <text evidence="1">The sequence shown here is derived from an EMBL/GenBank/DDBJ whole genome shotgun (WGS) entry which is preliminary data.</text>
</comment>
<protein>
    <submittedName>
        <fullName evidence="1">Uncharacterized protein</fullName>
    </submittedName>
</protein>
<evidence type="ECO:0000313" key="1">
    <source>
        <dbReference type="EMBL" id="KAH3813574.1"/>
    </source>
</evidence>